<keyword evidence="1" id="KW-0732">Signal</keyword>
<comment type="caution">
    <text evidence="2">The sequence shown here is derived from an EMBL/GenBank/DDBJ whole genome shotgun (WGS) entry which is preliminary data.</text>
</comment>
<keyword evidence="3" id="KW-1185">Reference proteome</keyword>
<gene>
    <name evidence="2" type="ORF">QJS04_geneDACA008444</name>
</gene>
<dbReference type="AlphaFoldDB" id="A0AAV9AIJ6"/>
<name>A0AAV9AIJ6_ACOGR</name>
<reference evidence="2" key="1">
    <citation type="journal article" date="2023" name="Nat. Commun.">
        <title>Diploid and tetraploid genomes of Acorus and the evolution of monocots.</title>
        <authorList>
            <person name="Ma L."/>
            <person name="Liu K.W."/>
            <person name="Li Z."/>
            <person name="Hsiao Y.Y."/>
            <person name="Qi Y."/>
            <person name="Fu T."/>
            <person name="Tang G.D."/>
            <person name="Zhang D."/>
            <person name="Sun W.H."/>
            <person name="Liu D.K."/>
            <person name="Li Y."/>
            <person name="Chen G.Z."/>
            <person name="Liu X.D."/>
            <person name="Liao X.Y."/>
            <person name="Jiang Y.T."/>
            <person name="Yu X."/>
            <person name="Hao Y."/>
            <person name="Huang J."/>
            <person name="Zhao X.W."/>
            <person name="Ke S."/>
            <person name="Chen Y.Y."/>
            <person name="Wu W.L."/>
            <person name="Hsu J.L."/>
            <person name="Lin Y.F."/>
            <person name="Huang M.D."/>
            <person name="Li C.Y."/>
            <person name="Huang L."/>
            <person name="Wang Z.W."/>
            <person name="Zhao X."/>
            <person name="Zhong W.Y."/>
            <person name="Peng D.H."/>
            <person name="Ahmad S."/>
            <person name="Lan S."/>
            <person name="Zhang J.S."/>
            <person name="Tsai W.C."/>
            <person name="Van de Peer Y."/>
            <person name="Liu Z.J."/>
        </authorList>
    </citation>
    <scope>NUCLEOTIDE SEQUENCE</scope>
    <source>
        <strain evidence="2">SCP</strain>
    </source>
</reference>
<feature type="chain" id="PRO_5043586323" evidence="1">
    <location>
        <begin position="21"/>
        <end position="71"/>
    </location>
</feature>
<feature type="signal peptide" evidence="1">
    <location>
        <begin position="1"/>
        <end position="20"/>
    </location>
</feature>
<organism evidence="2 3">
    <name type="scientific">Acorus gramineus</name>
    <name type="common">Dwarf sweet flag</name>
    <dbReference type="NCBI Taxonomy" id="55184"/>
    <lineage>
        <taxon>Eukaryota</taxon>
        <taxon>Viridiplantae</taxon>
        <taxon>Streptophyta</taxon>
        <taxon>Embryophyta</taxon>
        <taxon>Tracheophyta</taxon>
        <taxon>Spermatophyta</taxon>
        <taxon>Magnoliopsida</taxon>
        <taxon>Liliopsida</taxon>
        <taxon>Acoraceae</taxon>
        <taxon>Acorus</taxon>
    </lineage>
</organism>
<protein>
    <submittedName>
        <fullName evidence="2">Uncharacterized protein</fullName>
    </submittedName>
</protein>
<evidence type="ECO:0000256" key="1">
    <source>
        <dbReference type="SAM" id="SignalP"/>
    </source>
</evidence>
<evidence type="ECO:0000313" key="2">
    <source>
        <dbReference type="EMBL" id="KAK1264050.1"/>
    </source>
</evidence>
<dbReference type="EMBL" id="JAUJYN010000009">
    <property type="protein sequence ID" value="KAK1264050.1"/>
    <property type="molecule type" value="Genomic_DNA"/>
</dbReference>
<accession>A0AAV9AIJ6</accession>
<evidence type="ECO:0000313" key="3">
    <source>
        <dbReference type="Proteomes" id="UP001179952"/>
    </source>
</evidence>
<reference evidence="2" key="2">
    <citation type="submission" date="2023-06" db="EMBL/GenBank/DDBJ databases">
        <authorList>
            <person name="Ma L."/>
            <person name="Liu K.-W."/>
            <person name="Li Z."/>
            <person name="Hsiao Y.-Y."/>
            <person name="Qi Y."/>
            <person name="Fu T."/>
            <person name="Tang G."/>
            <person name="Zhang D."/>
            <person name="Sun W.-H."/>
            <person name="Liu D.-K."/>
            <person name="Li Y."/>
            <person name="Chen G.-Z."/>
            <person name="Liu X.-D."/>
            <person name="Liao X.-Y."/>
            <person name="Jiang Y.-T."/>
            <person name="Yu X."/>
            <person name="Hao Y."/>
            <person name="Huang J."/>
            <person name="Zhao X.-W."/>
            <person name="Ke S."/>
            <person name="Chen Y.-Y."/>
            <person name="Wu W.-L."/>
            <person name="Hsu J.-L."/>
            <person name="Lin Y.-F."/>
            <person name="Huang M.-D."/>
            <person name="Li C.-Y."/>
            <person name="Huang L."/>
            <person name="Wang Z.-W."/>
            <person name="Zhao X."/>
            <person name="Zhong W.-Y."/>
            <person name="Peng D.-H."/>
            <person name="Ahmad S."/>
            <person name="Lan S."/>
            <person name="Zhang J.-S."/>
            <person name="Tsai W.-C."/>
            <person name="Van De Peer Y."/>
            <person name="Liu Z.-J."/>
        </authorList>
    </citation>
    <scope>NUCLEOTIDE SEQUENCE</scope>
    <source>
        <strain evidence="2">SCP</strain>
        <tissue evidence="2">Leaves</tissue>
    </source>
</reference>
<dbReference type="Proteomes" id="UP001179952">
    <property type="component" value="Unassembled WGS sequence"/>
</dbReference>
<proteinExistence type="predicted"/>
<sequence>MASSVHNLVFLMCLIAPCMALSVDKDVTRKVRCTSAAFPSCFFVWKKCPDECRTNCVIDCGLCKPVCSTYI</sequence>